<evidence type="ECO:0000256" key="11">
    <source>
        <dbReference type="ARBA" id="ARBA00023268"/>
    </source>
</evidence>
<organism evidence="19 20">
    <name type="scientific">Dunaliella salina</name>
    <name type="common">Green alga</name>
    <name type="synonym">Protococcus salinus</name>
    <dbReference type="NCBI Taxonomy" id="3046"/>
    <lineage>
        <taxon>Eukaryota</taxon>
        <taxon>Viridiplantae</taxon>
        <taxon>Chlorophyta</taxon>
        <taxon>core chlorophytes</taxon>
        <taxon>Chlorophyceae</taxon>
        <taxon>CS clade</taxon>
        <taxon>Chlamydomonadales</taxon>
        <taxon>Dunaliellaceae</taxon>
        <taxon>Dunaliella</taxon>
    </lineage>
</organism>
<dbReference type="InterPro" id="IPR036939">
    <property type="entry name" value="Cu2_ascorb_mOase_N_sf"/>
</dbReference>
<feature type="compositionally biased region" description="Pro residues" evidence="14">
    <location>
        <begin position="320"/>
        <end position="333"/>
    </location>
</feature>
<evidence type="ECO:0000256" key="13">
    <source>
        <dbReference type="PROSITE-ProRule" id="PRU00504"/>
    </source>
</evidence>
<name>A0ABQ7GUL2_DUNSA</name>
<comment type="catalytic activity">
    <reaction evidence="12">
        <text>a [peptide]-C-terminal glycine + 2 L-ascorbate + O2 = a [peptide]-C-terminal (2S)-2-hydroxyglycine + 2 monodehydro-L-ascorbate radical + H2O</text>
        <dbReference type="Rhea" id="RHEA:21452"/>
        <dbReference type="Rhea" id="RHEA-COMP:13486"/>
        <dbReference type="Rhea" id="RHEA-COMP:15321"/>
        <dbReference type="ChEBI" id="CHEBI:15377"/>
        <dbReference type="ChEBI" id="CHEBI:15379"/>
        <dbReference type="ChEBI" id="CHEBI:38290"/>
        <dbReference type="ChEBI" id="CHEBI:59513"/>
        <dbReference type="ChEBI" id="CHEBI:137000"/>
        <dbReference type="ChEBI" id="CHEBI:142768"/>
        <dbReference type="EC" id="1.14.17.3"/>
    </reaction>
</comment>
<gene>
    <name evidence="19" type="ORF">DUNSADRAFT_3097</name>
</gene>
<dbReference type="InterPro" id="IPR000323">
    <property type="entry name" value="Cu2_ascorb_mOase_N"/>
</dbReference>
<keyword evidence="5" id="KW-0479">Metal-binding</keyword>
<dbReference type="Proteomes" id="UP000815325">
    <property type="component" value="Unassembled WGS sequence"/>
</dbReference>
<dbReference type="InterPro" id="IPR024548">
    <property type="entry name" value="Cu2_monoox_C"/>
</dbReference>
<evidence type="ECO:0000256" key="15">
    <source>
        <dbReference type="SAM" id="Phobius"/>
    </source>
</evidence>
<evidence type="ECO:0000256" key="14">
    <source>
        <dbReference type="SAM" id="MobiDB-lite"/>
    </source>
</evidence>
<comment type="similarity">
    <text evidence="4">In the N-terminal section; belongs to the copper type II ascorbate-dependent monooxygenase family.</text>
</comment>
<dbReference type="PANTHER" id="PTHR10680:SF14">
    <property type="entry name" value="PEPTIDYL-GLYCINE ALPHA-AMIDATING MONOOXYGENASE"/>
    <property type="match status" value="1"/>
</dbReference>
<dbReference type="Gene3D" id="2.60.120.310">
    <property type="entry name" value="Copper type II, ascorbate-dependent monooxygenase, N-terminal domain"/>
    <property type="match status" value="1"/>
</dbReference>
<feature type="signal peptide" evidence="16">
    <location>
        <begin position="1"/>
        <end position="28"/>
    </location>
</feature>
<keyword evidence="15" id="KW-0472">Membrane</keyword>
<dbReference type="Pfam" id="PF03712">
    <property type="entry name" value="Cu2_monoox_C"/>
    <property type="match status" value="1"/>
</dbReference>
<dbReference type="InterPro" id="IPR001258">
    <property type="entry name" value="NHL_repeat"/>
</dbReference>
<dbReference type="PRINTS" id="PR00790">
    <property type="entry name" value="PAMONOXGNASE"/>
</dbReference>
<dbReference type="Gene3D" id="2.60.120.230">
    <property type="match status" value="1"/>
</dbReference>
<evidence type="ECO:0000256" key="9">
    <source>
        <dbReference type="ARBA" id="ARBA00023180"/>
    </source>
</evidence>
<accession>A0ABQ7GUL2</accession>
<evidence type="ECO:0000256" key="3">
    <source>
        <dbReference type="ARBA" id="ARBA00006026"/>
    </source>
</evidence>
<evidence type="ECO:0000259" key="18">
    <source>
        <dbReference type="Pfam" id="PF03712"/>
    </source>
</evidence>
<dbReference type="Pfam" id="PF01436">
    <property type="entry name" value="NHL"/>
    <property type="match status" value="1"/>
</dbReference>
<dbReference type="SUPFAM" id="SSF49742">
    <property type="entry name" value="PHM/PNGase F"/>
    <property type="match status" value="2"/>
</dbReference>
<evidence type="ECO:0000313" key="19">
    <source>
        <dbReference type="EMBL" id="KAF5838301.1"/>
    </source>
</evidence>
<feature type="transmembrane region" description="Helical" evidence="15">
    <location>
        <begin position="770"/>
        <end position="789"/>
    </location>
</feature>
<protein>
    <submittedName>
        <fullName evidence="19">PHM/PNGase F domain-containing protein</fullName>
    </submittedName>
</protein>
<evidence type="ECO:0000256" key="2">
    <source>
        <dbReference type="ARBA" id="ARBA00001947"/>
    </source>
</evidence>
<dbReference type="PANTHER" id="PTHR10680">
    <property type="entry name" value="PEPTIDYL-GLYCINE ALPHA-AMIDATING MONOOXYGENASE"/>
    <property type="match status" value="1"/>
</dbReference>
<evidence type="ECO:0000256" key="12">
    <source>
        <dbReference type="ARBA" id="ARBA00048431"/>
    </source>
</evidence>
<keyword evidence="10" id="KW-0456">Lyase</keyword>
<feature type="region of interest" description="Disordered" evidence="14">
    <location>
        <begin position="384"/>
        <end position="412"/>
    </location>
</feature>
<evidence type="ECO:0000313" key="20">
    <source>
        <dbReference type="Proteomes" id="UP000815325"/>
    </source>
</evidence>
<keyword evidence="15" id="KW-1133">Transmembrane helix</keyword>
<proteinExistence type="inferred from homology"/>
<feature type="domain" description="Copper type II ascorbate-dependent monooxygenase N-terminal" evidence="17">
    <location>
        <begin position="44"/>
        <end position="147"/>
    </location>
</feature>
<dbReference type="InterPro" id="IPR000720">
    <property type="entry name" value="PHM/PAL"/>
</dbReference>
<evidence type="ECO:0000256" key="16">
    <source>
        <dbReference type="SAM" id="SignalP"/>
    </source>
</evidence>
<sequence>MTRHFPRLSLASIAGILVLSLCLPGGLGETSDLQITIPPSYKADKPDSYVCTSVELGPAVQLLGVEPHGNEQDVHHILVYGCQNPLGPPGTAWNCLQHAICKDGSSILYGWGRNAPPLEYPPGVGMAIGTGSGVRNIVVQVHYLNPRPPGDRSGVTLKTSTAPSDKAGGILSFATWFSIPPRKASHLIENKFCYQGHQPLTTFAARIHTHALGRSVSLHRQAWDHKGWQLVFANDPQLPQAFYPMTQQQIFPGDRLKVTCDFNSTSRNTPTLAGSTHKNEMCNLYAMVYGLHPYVANIDNGMVLASPSGAMPAKGSFQPDPSPFWEPPQPEDPAPSVTARSTIQQAPGDADLQRQAAIKTPGEDSERASVLAGDAAVAGAADRGLSNGELGREGAGVAGPTFPTPSGHPHNEAVKEGQARFLTARFGKGSKVGDITGVTVAGNGSIWALYRGERHWTAGSFRPDNTMSNSTRIPQNVVMQLHADTGKILAAWGAGQFSMPHMITVDKEGAVYIADVGRHQVLKFSASGVLLLALGHEMKPGNSKDHLCKPTQVTVALDGTIFVSDGYCNSRLVKFGSDGRYLGEAEVPRMASGATAVVHSVLLDECTDTVFVAAREAGKVHAFHASSLMLKQTYDLPMRVWSLHMGPYGRALALVWDLQKDAMIVELGVRGQEPAKWEVPGLQQRFPHDIALTAAPTSLTGAAERLFALLVAPVCGPPGCGPLLKFVLMPVGYQLPQKLDREFEGEKIAADVSPVVPGGWREMGWRRPGFMLANAAVLGVAVVALWRYVQSNRADSAVVQND</sequence>
<feature type="repeat" description="NHL" evidence="13">
    <location>
        <begin position="539"/>
        <end position="578"/>
    </location>
</feature>
<keyword evidence="6 16" id="KW-0732">Signal</keyword>
<dbReference type="EMBL" id="MU069584">
    <property type="protein sequence ID" value="KAF5838301.1"/>
    <property type="molecule type" value="Genomic_DNA"/>
</dbReference>
<feature type="chain" id="PRO_5045560141" evidence="16">
    <location>
        <begin position="29"/>
        <end position="802"/>
    </location>
</feature>
<comment type="cofactor">
    <cofactor evidence="2">
        <name>Zn(2+)</name>
        <dbReference type="ChEBI" id="CHEBI:29105"/>
    </cofactor>
</comment>
<evidence type="ECO:0000256" key="4">
    <source>
        <dbReference type="ARBA" id="ARBA00010263"/>
    </source>
</evidence>
<dbReference type="InterPro" id="IPR011042">
    <property type="entry name" value="6-blade_b-propeller_TolB-like"/>
</dbReference>
<keyword evidence="11" id="KW-0511">Multifunctional enzyme</keyword>
<evidence type="ECO:0000256" key="8">
    <source>
        <dbReference type="ARBA" id="ARBA00023157"/>
    </source>
</evidence>
<reference evidence="19" key="1">
    <citation type="submission" date="2017-08" db="EMBL/GenBank/DDBJ databases">
        <authorList>
            <person name="Polle J.E."/>
            <person name="Barry K."/>
            <person name="Cushman J."/>
            <person name="Schmutz J."/>
            <person name="Tran D."/>
            <person name="Hathwaick L.T."/>
            <person name="Yim W.C."/>
            <person name="Jenkins J."/>
            <person name="Mckie-Krisberg Z.M."/>
            <person name="Prochnik S."/>
            <person name="Lindquist E."/>
            <person name="Dockter R.B."/>
            <person name="Adam C."/>
            <person name="Molina H."/>
            <person name="Bunkerborg J."/>
            <person name="Jin E."/>
            <person name="Buchheim M."/>
            <person name="Magnuson J."/>
        </authorList>
    </citation>
    <scope>NUCLEOTIDE SEQUENCE</scope>
    <source>
        <strain evidence="19">CCAP 19/18</strain>
    </source>
</reference>
<evidence type="ECO:0000256" key="1">
    <source>
        <dbReference type="ARBA" id="ARBA00000686"/>
    </source>
</evidence>
<dbReference type="PROSITE" id="PS51125">
    <property type="entry name" value="NHL"/>
    <property type="match status" value="2"/>
</dbReference>
<feature type="repeat" description="NHL" evidence="13">
    <location>
        <begin position="493"/>
        <end position="527"/>
    </location>
</feature>
<dbReference type="Pfam" id="PF01082">
    <property type="entry name" value="Cu2_monooxygen"/>
    <property type="match status" value="1"/>
</dbReference>
<comment type="similarity">
    <text evidence="3">In the C-terminal section; belongs to the peptidyl-alpha-hydroxyglycine alpha-amidating lyase family.</text>
</comment>
<evidence type="ECO:0000256" key="5">
    <source>
        <dbReference type="ARBA" id="ARBA00022723"/>
    </source>
</evidence>
<evidence type="ECO:0000256" key="7">
    <source>
        <dbReference type="ARBA" id="ARBA00022737"/>
    </source>
</evidence>
<evidence type="ECO:0000256" key="10">
    <source>
        <dbReference type="ARBA" id="ARBA00023239"/>
    </source>
</evidence>
<dbReference type="Gene3D" id="2.120.10.30">
    <property type="entry name" value="TolB, C-terminal domain"/>
    <property type="match status" value="1"/>
</dbReference>
<keyword evidence="7" id="KW-0677">Repeat</keyword>
<feature type="domain" description="Copper type II ascorbate-dependent monooxygenase C-terminal" evidence="18">
    <location>
        <begin position="173"/>
        <end position="289"/>
    </location>
</feature>
<keyword evidence="9" id="KW-0325">Glycoprotein</keyword>
<dbReference type="SUPFAM" id="SSF101898">
    <property type="entry name" value="NHL repeat"/>
    <property type="match status" value="1"/>
</dbReference>
<keyword evidence="8" id="KW-1015">Disulfide bond</keyword>
<keyword evidence="15" id="KW-0812">Transmembrane</keyword>
<comment type="catalytic activity">
    <reaction evidence="1">
        <text>a [peptide]-C-terminal (2S)-2-hydroxyglycine = a [peptide]-C-terminal amide + glyoxylate</text>
        <dbReference type="Rhea" id="RHEA:20924"/>
        <dbReference type="Rhea" id="RHEA-COMP:13485"/>
        <dbReference type="Rhea" id="RHEA-COMP:15321"/>
        <dbReference type="ChEBI" id="CHEBI:36655"/>
        <dbReference type="ChEBI" id="CHEBI:137001"/>
        <dbReference type="ChEBI" id="CHEBI:142768"/>
        <dbReference type="EC" id="4.3.2.5"/>
    </reaction>
</comment>
<comment type="caution">
    <text evidence="19">The sequence shown here is derived from an EMBL/GenBank/DDBJ whole genome shotgun (WGS) entry which is preliminary data.</text>
</comment>
<evidence type="ECO:0000256" key="6">
    <source>
        <dbReference type="ARBA" id="ARBA00022729"/>
    </source>
</evidence>
<dbReference type="InterPro" id="IPR008977">
    <property type="entry name" value="PHM/PNGase_F_dom_sf"/>
</dbReference>
<keyword evidence="20" id="KW-1185">Reference proteome</keyword>
<evidence type="ECO:0000259" key="17">
    <source>
        <dbReference type="Pfam" id="PF01082"/>
    </source>
</evidence>
<feature type="region of interest" description="Disordered" evidence="14">
    <location>
        <begin position="310"/>
        <end position="340"/>
    </location>
</feature>
<dbReference type="InterPro" id="IPR014784">
    <property type="entry name" value="Cu2_ascorb_mOase-like_C"/>
</dbReference>